<dbReference type="InterPro" id="IPR056180">
    <property type="entry name" value="ZPR1_jr_dom"/>
</dbReference>
<dbReference type="Pfam" id="PF22794">
    <property type="entry name" value="jr-ZPR1"/>
    <property type="match status" value="1"/>
</dbReference>
<sequence length="113" mass="12854">LTYGTLGGRFTTIEGLLRQVYEDLDRDTPFTGDSSTESRRAQFAGFLKKLEDTYNGLNLPITLVLDDPVSNSYVQNLYAPDPDPNMFIETYERTFEQNEDLGLNDINVDNYAE</sequence>
<comment type="caution">
    <text evidence="6">The sequence shown here is derived from an EMBL/GenBank/DDBJ whole genome shotgun (WGS) entry which is preliminary data.</text>
</comment>
<dbReference type="SMART" id="SM00709">
    <property type="entry name" value="Zpr1"/>
    <property type="match status" value="1"/>
</dbReference>
<keyword evidence="7" id="KW-1185">Reference proteome</keyword>
<comment type="similarity">
    <text evidence="1">Belongs to the ZPR1 family.</text>
</comment>
<dbReference type="GO" id="GO:0005634">
    <property type="term" value="C:nucleus"/>
    <property type="evidence" value="ECO:0007669"/>
    <property type="project" value="TreeGrafter"/>
</dbReference>
<protein>
    <submittedName>
        <fullName evidence="6">Zinc finger protein ZPR1</fullName>
    </submittedName>
</protein>
<dbReference type="InterPro" id="IPR040141">
    <property type="entry name" value="ZPR1"/>
</dbReference>
<dbReference type="GO" id="GO:0008270">
    <property type="term" value="F:zinc ion binding"/>
    <property type="evidence" value="ECO:0007669"/>
    <property type="project" value="UniProtKB-KW"/>
</dbReference>
<keyword evidence="3" id="KW-0863">Zinc-finger</keyword>
<dbReference type="EMBL" id="LSSL01004849">
    <property type="protein sequence ID" value="OLY79176.1"/>
    <property type="molecule type" value="Genomic_DNA"/>
</dbReference>
<dbReference type="InterPro" id="IPR042451">
    <property type="entry name" value="ZPR1_A/B_dom"/>
</dbReference>
<evidence type="ECO:0000256" key="4">
    <source>
        <dbReference type="ARBA" id="ARBA00022833"/>
    </source>
</evidence>
<dbReference type="STRING" id="133383.A0A1R0GQL8"/>
<evidence type="ECO:0000313" key="7">
    <source>
        <dbReference type="Proteomes" id="UP000187455"/>
    </source>
</evidence>
<dbReference type="PANTHER" id="PTHR10876">
    <property type="entry name" value="ZINC FINGER PROTEIN ZPR1"/>
    <property type="match status" value="1"/>
</dbReference>
<feature type="non-terminal residue" evidence="6">
    <location>
        <position position="1"/>
    </location>
</feature>
<keyword evidence="2" id="KW-0479">Metal-binding</keyword>
<evidence type="ECO:0000256" key="1">
    <source>
        <dbReference type="ARBA" id="ARBA00008354"/>
    </source>
</evidence>
<dbReference type="InterPro" id="IPR004457">
    <property type="entry name" value="Znf_ZPR1"/>
</dbReference>
<dbReference type="Proteomes" id="UP000187455">
    <property type="component" value="Unassembled WGS sequence"/>
</dbReference>
<feature type="domain" description="Zinc finger ZPR1-type" evidence="5">
    <location>
        <begin position="1"/>
        <end position="76"/>
    </location>
</feature>
<name>A0A1R0GQL8_9FUNG</name>
<evidence type="ECO:0000259" key="5">
    <source>
        <dbReference type="SMART" id="SM00709"/>
    </source>
</evidence>
<gene>
    <name evidence="6" type="ORF">AYI68_g6762</name>
</gene>
<evidence type="ECO:0000256" key="2">
    <source>
        <dbReference type="ARBA" id="ARBA00022723"/>
    </source>
</evidence>
<dbReference type="PANTHER" id="PTHR10876:SF0">
    <property type="entry name" value="ZINC FINGER PROTEIN ZPR1"/>
    <property type="match status" value="1"/>
</dbReference>
<organism evidence="6 7">
    <name type="scientific">Smittium mucronatum</name>
    <dbReference type="NCBI Taxonomy" id="133383"/>
    <lineage>
        <taxon>Eukaryota</taxon>
        <taxon>Fungi</taxon>
        <taxon>Fungi incertae sedis</taxon>
        <taxon>Zoopagomycota</taxon>
        <taxon>Kickxellomycotina</taxon>
        <taxon>Harpellomycetes</taxon>
        <taxon>Harpellales</taxon>
        <taxon>Legeriomycetaceae</taxon>
        <taxon>Smittium</taxon>
    </lineage>
</organism>
<dbReference type="OrthoDB" id="308464at2759"/>
<dbReference type="Gene3D" id="2.60.120.1040">
    <property type="entry name" value="ZPR1, A/B domain"/>
    <property type="match status" value="1"/>
</dbReference>
<dbReference type="AlphaFoldDB" id="A0A1R0GQL8"/>
<evidence type="ECO:0000313" key="6">
    <source>
        <dbReference type="EMBL" id="OLY79176.1"/>
    </source>
</evidence>
<reference evidence="6 7" key="1">
    <citation type="journal article" date="2016" name="Mol. Biol. Evol.">
        <title>Genome-Wide Survey of Gut Fungi (Harpellales) Reveals the First Horizontally Transferred Ubiquitin Gene from a Mosquito Host.</title>
        <authorList>
            <person name="Wang Y."/>
            <person name="White M.M."/>
            <person name="Kvist S."/>
            <person name="Moncalvo J.M."/>
        </authorList>
    </citation>
    <scope>NUCLEOTIDE SEQUENCE [LARGE SCALE GENOMIC DNA]</scope>
    <source>
        <strain evidence="6 7">ALG-7-W6</strain>
    </source>
</reference>
<accession>A0A1R0GQL8</accession>
<evidence type="ECO:0000256" key="3">
    <source>
        <dbReference type="ARBA" id="ARBA00022771"/>
    </source>
</evidence>
<proteinExistence type="inferred from homology"/>
<keyword evidence="4" id="KW-0862">Zinc</keyword>